<name>F0S3V6_DESTD</name>
<dbReference type="Proteomes" id="UP000007102">
    <property type="component" value="Chromosome"/>
</dbReference>
<dbReference type="OrthoDB" id="9803687at2"/>
<accession>F0S3V6</accession>
<evidence type="ECO:0000313" key="3">
    <source>
        <dbReference type="Proteomes" id="UP000007102"/>
    </source>
</evidence>
<protein>
    <recommendedName>
        <fullName evidence="1">Methylene-tetrahydrofolate reductase C-terminal-like domain-containing protein</fullName>
    </recommendedName>
</protein>
<evidence type="ECO:0000313" key="2">
    <source>
        <dbReference type="EMBL" id="ADY73528.1"/>
    </source>
</evidence>
<dbReference type="AlphaFoldDB" id="F0S3V6"/>
<proteinExistence type="predicted"/>
<dbReference type="Pfam" id="PF12225">
    <property type="entry name" value="DUF5981"/>
    <property type="match status" value="1"/>
</dbReference>
<keyword evidence="3" id="KW-1185">Reference proteome</keyword>
<dbReference type="KEGG" id="dte:Dester_0888"/>
<dbReference type="HOGENOM" id="CLU_107569_0_0_0"/>
<gene>
    <name evidence="2" type="ordered locus">Dester_0888</name>
</gene>
<dbReference type="PANTHER" id="PTHR38755">
    <property type="entry name" value="5,10-METHYLENETETRAHYDROFOLATE REDUCTASE"/>
    <property type="match status" value="1"/>
</dbReference>
<dbReference type="RefSeq" id="WP_013638481.1">
    <property type="nucleotide sequence ID" value="NC_015185.1"/>
</dbReference>
<reference evidence="3" key="2">
    <citation type="submission" date="2011-02" db="EMBL/GenBank/DDBJ databases">
        <title>The complete genome of Desulfurobacterium thermolithotrophum DSM 11699.</title>
        <authorList>
            <consortium name="US DOE Joint Genome Institute (JGI-PGF)"/>
            <person name="Lucas S."/>
            <person name="Copeland A."/>
            <person name="Lapidus A."/>
            <person name="Bruce D."/>
            <person name="Goodwin L."/>
            <person name="Pitluck S."/>
            <person name="Kyrpides N."/>
            <person name="Mavromatis K."/>
            <person name="Pagani I."/>
            <person name="Ivanova N."/>
            <person name="Mikhailova N."/>
            <person name="Daligault H."/>
            <person name="Detter J.C."/>
            <person name="Tapia R."/>
            <person name="Han C."/>
            <person name="Land M."/>
            <person name="Hauser L."/>
            <person name="Markowitz V."/>
            <person name="Cheng J.-F."/>
            <person name="Hugenholtz P."/>
            <person name="Woyke T."/>
            <person name="Wu D."/>
            <person name="Spring S."/>
            <person name="Brambilla E."/>
            <person name="Klenk H.-P."/>
            <person name="Eisen J.A."/>
        </authorList>
    </citation>
    <scope>NUCLEOTIDE SEQUENCE [LARGE SCALE GENOMIC DNA]</scope>
    <source>
        <strain evidence="3">DSM 11699 / BSA</strain>
    </source>
</reference>
<dbReference type="STRING" id="868864.Dester_0888"/>
<dbReference type="eggNOG" id="COG4656">
    <property type="taxonomic scope" value="Bacteria"/>
</dbReference>
<dbReference type="InterPro" id="IPR022026">
    <property type="entry name" value="DUF5981"/>
</dbReference>
<organism evidence="2 3">
    <name type="scientific">Desulfurobacterium thermolithotrophum (strain DSM 11699 / BSA)</name>
    <dbReference type="NCBI Taxonomy" id="868864"/>
    <lineage>
        <taxon>Bacteria</taxon>
        <taxon>Pseudomonadati</taxon>
        <taxon>Aquificota</taxon>
        <taxon>Aquificia</taxon>
        <taxon>Desulfurobacteriales</taxon>
        <taxon>Desulfurobacteriaceae</taxon>
        <taxon>Desulfurobacterium</taxon>
    </lineage>
</organism>
<dbReference type="InParanoid" id="F0S3V6"/>
<evidence type="ECO:0000259" key="1">
    <source>
        <dbReference type="Pfam" id="PF12225"/>
    </source>
</evidence>
<reference evidence="2 3" key="1">
    <citation type="journal article" date="2011" name="Stand. Genomic Sci.">
        <title>Complete genome sequence of the thermophilic sulfur-reducer Desulfurobacterium thermolithotrophum type strain (BSA(T)) from a deep-sea hydrothermal vent.</title>
        <authorList>
            <person name="Goker M."/>
            <person name="Daligault H."/>
            <person name="Mwirichia R."/>
            <person name="Lapidus A."/>
            <person name="Lucas S."/>
            <person name="Deshpande S."/>
            <person name="Pagani I."/>
            <person name="Tapia R."/>
            <person name="Cheng J.F."/>
            <person name="Goodwin L."/>
            <person name="Pitluck S."/>
            <person name="Liolios K."/>
            <person name="Ivanova N."/>
            <person name="Mavromatis K."/>
            <person name="Mikhailova N."/>
            <person name="Pati A."/>
            <person name="Chen A."/>
            <person name="Palaniappan K."/>
            <person name="Han C."/>
            <person name="Land M."/>
            <person name="Hauser L."/>
            <person name="Pan C."/>
            <person name="Brambilla E.M."/>
            <person name="Rohde M."/>
            <person name="Spring S."/>
            <person name="Sikorski J."/>
            <person name="Wirth R."/>
            <person name="Detter J.C."/>
            <person name="Woyke T."/>
            <person name="Bristow J."/>
            <person name="Eisen J.A."/>
            <person name="Markowitz V."/>
            <person name="Hugenholtz P."/>
            <person name="Kyrpides N.C."/>
            <person name="Klenk H.P."/>
        </authorList>
    </citation>
    <scope>NUCLEOTIDE SEQUENCE [LARGE SCALE GENOMIC DNA]</scope>
    <source>
        <strain evidence="3">DSM 11699 / BSA</strain>
    </source>
</reference>
<dbReference type="PANTHER" id="PTHR38755:SF1">
    <property type="entry name" value="METHYLENE-TETRAHYDROFOLATE REDUCTASE C-TERMINAL DOMAIN-CONTAINING PROTEIN"/>
    <property type="match status" value="1"/>
</dbReference>
<dbReference type="EMBL" id="CP002543">
    <property type="protein sequence ID" value="ADY73528.1"/>
    <property type="molecule type" value="Genomic_DNA"/>
</dbReference>
<feature type="domain" description="Methylene-tetrahydrofolate reductase C-terminal-like" evidence="1">
    <location>
        <begin position="112"/>
        <end position="204"/>
    </location>
</feature>
<sequence>MVVVRLKPLEEILETLKGFKRVFIFGCELGSSRCKNGGLKEAKNLGEELEKFGFKVTGIRSPGGTCVLERIASPERNLLKEAEESSDVILSLACGAGTQLIAENVDIPVLTGVSTIFIGAERKGKYFDEYCIACGDCIISKTGGICPVARCPKSLTAGPCGGAIDGKCEIDPSMPCIWYTIAQRLEKLNQPDVLLKLKTPMRDYRKSIYPRRFVVED</sequence>